<dbReference type="AlphaFoldDB" id="A0A0R3SXW4"/>
<reference evidence="3" key="1">
    <citation type="submission" date="2017-02" db="UniProtKB">
        <authorList>
            <consortium name="WormBaseParasite"/>
        </authorList>
    </citation>
    <scope>IDENTIFICATION</scope>
</reference>
<proteinExistence type="predicted"/>
<name>A0A0R3SXW4_HYMDI</name>
<evidence type="ECO:0000313" key="1">
    <source>
        <dbReference type="EMBL" id="VDL63626.1"/>
    </source>
</evidence>
<evidence type="ECO:0000313" key="3">
    <source>
        <dbReference type="WBParaSite" id="HDID_0001060601-mRNA-1"/>
    </source>
</evidence>
<protein>
    <submittedName>
        <fullName evidence="1 3">Uncharacterized protein</fullName>
    </submittedName>
</protein>
<dbReference type="WBParaSite" id="HDID_0001060601-mRNA-1">
    <property type="protein sequence ID" value="HDID_0001060601-mRNA-1"/>
    <property type="gene ID" value="HDID_0001060601"/>
</dbReference>
<gene>
    <name evidence="1" type="ORF">HDID_LOCUS10604</name>
</gene>
<accession>A0A0R3SXW4</accession>
<reference evidence="1 2" key="2">
    <citation type="submission" date="2018-11" db="EMBL/GenBank/DDBJ databases">
        <authorList>
            <consortium name="Pathogen Informatics"/>
        </authorList>
    </citation>
    <scope>NUCLEOTIDE SEQUENCE [LARGE SCALE GENOMIC DNA]</scope>
</reference>
<organism evidence="3">
    <name type="scientific">Hymenolepis diminuta</name>
    <name type="common">Rat tapeworm</name>
    <dbReference type="NCBI Taxonomy" id="6216"/>
    <lineage>
        <taxon>Eukaryota</taxon>
        <taxon>Metazoa</taxon>
        <taxon>Spiralia</taxon>
        <taxon>Lophotrochozoa</taxon>
        <taxon>Platyhelminthes</taxon>
        <taxon>Cestoda</taxon>
        <taxon>Eucestoda</taxon>
        <taxon>Cyclophyllidea</taxon>
        <taxon>Hymenolepididae</taxon>
        <taxon>Hymenolepis</taxon>
    </lineage>
</organism>
<sequence length="76" mass="8523">MVTIETDVLAGNVTACRLRMSCPILRLPNMNIRNPAVVVSLHLEADHEVELLARTLPSNLTLCFYPDMENVKIMNT</sequence>
<evidence type="ECO:0000313" key="2">
    <source>
        <dbReference type="Proteomes" id="UP000274504"/>
    </source>
</evidence>
<dbReference type="EMBL" id="UYSG01011788">
    <property type="protein sequence ID" value="VDL63626.1"/>
    <property type="molecule type" value="Genomic_DNA"/>
</dbReference>
<dbReference type="Proteomes" id="UP000274504">
    <property type="component" value="Unassembled WGS sequence"/>
</dbReference>